<name>A0ABN7SJR6_OIKDI</name>
<evidence type="ECO:0000313" key="3">
    <source>
        <dbReference type="Proteomes" id="UP001158576"/>
    </source>
</evidence>
<organism evidence="2 3">
    <name type="scientific">Oikopleura dioica</name>
    <name type="common">Tunicate</name>
    <dbReference type="NCBI Taxonomy" id="34765"/>
    <lineage>
        <taxon>Eukaryota</taxon>
        <taxon>Metazoa</taxon>
        <taxon>Chordata</taxon>
        <taxon>Tunicata</taxon>
        <taxon>Appendicularia</taxon>
        <taxon>Copelata</taxon>
        <taxon>Oikopleuridae</taxon>
        <taxon>Oikopleura</taxon>
    </lineage>
</organism>
<feature type="signal peptide" evidence="1">
    <location>
        <begin position="1"/>
        <end position="27"/>
    </location>
</feature>
<evidence type="ECO:0000256" key="1">
    <source>
        <dbReference type="SAM" id="SignalP"/>
    </source>
</evidence>
<dbReference type="Proteomes" id="UP001158576">
    <property type="component" value="Chromosome XSR"/>
</dbReference>
<reference evidence="2 3" key="1">
    <citation type="submission" date="2021-04" db="EMBL/GenBank/DDBJ databases">
        <authorList>
            <person name="Bliznina A."/>
        </authorList>
    </citation>
    <scope>NUCLEOTIDE SEQUENCE [LARGE SCALE GENOMIC DNA]</scope>
</reference>
<accession>A0ABN7SJR6</accession>
<keyword evidence="3" id="KW-1185">Reference proteome</keyword>
<keyword evidence="1" id="KW-0732">Signal</keyword>
<dbReference type="EMBL" id="OU015569">
    <property type="protein sequence ID" value="CAG5099204.1"/>
    <property type="molecule type" value="Genomic_DNA"/>
</dbReference>
<protein>
    <submittedName>
        <fullName evidence="2">Oidioi.mRNA.OKI2018_I69.XSR.g16341.t1.cds</fullName>
    </submittedName>
</protein>
<feature type="chain" id="PRO_5045233095" evidence="1">
    <location>
        <begin position="28"/>
        <end position="118"/>
    </location>
</feature>
<gene>
    <name evidence="2" type="ORF">OKIOD_LOCUS7899</name>
</gene>
<sequence>MPRNRAAKNARFFPLSCLFSLLHSLRARYAHPTGRKRRQPQTPLDGWQFLSKRYFLGSFLRASLKFIPSLRRFQAVDSPRPAIWKDWNQRLEKRLKVRLSQKHSTSIISLKTVTISLC</sequence>
<evidence type="ECO:0000313" key="2">
    <source>
        <dbReference type="EMBL" id="CAG5099204.1"/>
    </source>
</evidence>
<proteinExistence type="predicted"/>